<dbReference type="SMART" id="SM00267">
    <property type="entry name" value="GGDEF"/>
    <property type="match status" value="1"/>
</dbReference>
<dbReference type="OrthoDB" id="9804955at2"/>
<dbReference type="RefSeq" id="WP_092068895.1">
    <property type="nucleotide sequence ID" value="NZ_FNHB01000001.1"/>
</dbReference>
<dbReference type="InterPro" id="IPR050469">
    <property type="entry name" value="Diguanylate_Cyclase"/>
</dbReference>
<evidence type="ECO:0000313" key="4">
    <source>
        <dbReference type="Proteomes" id="UP000214880"/>
    </source>
</evidence>
<accession>A0A1G9N9J5</accession>
<keyword evidence="1" id="KW-0812">Transmembrane</keyword>
<evidence type="ECO:0000256" key="1">
    <source>
        <dbReference type="SAM" id="Phobius"/>
    </source>
</evidence>
<keyword evidence="4" id="KW-1185">Reference proteome</keyword>
<feature type="domain" description="GGDEF" evidence="2">
    <location>
        <begin position="258"/>
        <end position="388"/>
    </location>
</feature>
<dbReference type="PANTHER" id="PTHR45138">
    <property type="entry name" value="REGULATORY COMPONENTS OF SENSORY TRANSDUCTION SYSTEM"/>
    <property type="match status" value="1"/>
</dbReference>
<protein>
    <submittedName>
        <fullName evidence="3">Diguanylate cyclase (GGDEF) domain-containing protein</fullName>
    </submittedName>
</protein>
<dbReference type="GO" id="GO:0052621">
    <property type="term" value="F:diguanylate cyclase activity"/>
    <property type="evidence" value="ECO:0007669"/>
    <property type="project" value="TreeGrafter"/>
</dbReference>
<keyword evidence="1" id="KW-0472">Membrane</keyword>
<sequence>MRKVRFQLGIQAKVAIIIFFTTVATGVAVFATVYLSAYQDMINNFIVRSNRVYGYASKAVPVESFSLLNNREDQATDIYRKAQAELNVFRFLANLRYLYTAKRDADGQLIYLIDGLNNNAADIRQVGDPVEPQIQEYLARCLAYGEPQYSDDILVTDWGEIFVSIWPVRDADNRVVGAICMEFDAERWYDAFQNIRNRSLLISTLIFLFFALSGCILFRRVSDSYFKKLAYTDALTGVGNRMAFELDIARLQPALPESSVCLVVFDLNCLKQVNDVYGHAVGDQYIKKVAELISMYFDGLGACYRIGGDEFAAVLINQSEQEINAGLAQLEIGLHNASAEGIPLSVAYGQAWFTMGEDDDLHSVFVRADSAMYSNKRQGKIQDKTKSCQ</sequence>
<evidence type="ECO:0000259" key="2">
    <source>
        <dbReference type="PROSITE" id="PS50887"/>
    </source>
</evidence>
<dbReference type="PROSITE" id="PS50887">
    <property type="entry name" value="GGDEF"/>
    <property type="match status" value="1"/>
</dbReference>
<feature type="transmembrane region" description="Helical" evidence="1">
    <location>
        <begin position="200"/>
        <end position="218"/>
    </location>
</feature>
<dbReference type="Pfam" id="PF00990">
    <property type="entry name" value="GGDEF"/>
    <property type="match status" value="1"/>
</dbReference>
<keyword evidence="1" id="KW-1133">Transmembrane helix</keyword>
<name>A0A1G9N9J5_9FIRM</name>
<dbReference type="Proteomes" id="UP000214880">
    <property type="component" value="Unassembled WGS sequence"/>
</dbReference>
<dbReference type="SUPFAM" id="SSF55073">
    <property type="entry name" value="Nucleotide cyclase"/>
    <property type="match status" value="1"/>
</dbReference>
<dbReference type="PANTHER" id="PTHR45138:SF9">
    <property type="entry name" value="DIGUANYLATE CYCLASE DGCM-RELATED"/>
    <property type="match status" value="1"/>
</dbReference>
<dbReference type="InterPro" id="IPR043128">
    <property type="entry name" value="Rev_trsase/Diguanyl_cyclase"/>
</dbReference>
<dbReference type="NCBIfam" id="TIGR00254">
    <property type="entry name" value="GGDEF"/>
    <property type="match status" value="1"/>
</dbReference>
<proteinExistence type="predicted"/>
<dbReference type="STRING" id="146817.SAMN04488502_101939"/>
<dbReference type="InterPro" id="IPR000160">
    <property type="entry name" value="GGDEF_dom"/>
</dbReference>
<dbReference type="AlphaFoldDB" id="A0A1G9N9J5"/>
<dbReference type="CDD" id="cd01949">
    <property type="entry name" value="GGDEF"/>
    <property type="match status" value="1"/>
</dbReference>
<feature type="transmembrane region" description="Helical" evidence="1">
    <location>
        <begin position="12"/>
        <end position="35"/>
    </location>
</feature>
<dbReference type="InterPro" id="IPR029787">
    <property type="entry name" value="Nucleotide_cyclase"/>
</dbReference>
<reference evidence="3 4" key="1">
    <citation type="submission" date="2016-10" db="EMBL/GenBank/DDBJ databases">
        <authorList>
            <person name="de Groot N.N."/>
        </authorList>
    </citation>
    <scope>NUCLEOTIDE SEQUENCE [LARGE SCALE GENOMIC DNA]</scope>
    <source>
        <strain evidence="3 4">DSM 1736</strain>
    </source>
</reference>
<gene>
    <name evidence="3" type="ORF">SAMN04488502_101939</name>
</gene>
<organism evidence="3 4">
    <name type="scientific">Dendrosporobacter quercicolus</name>
    <dbReference type="NCBI Taxonomy" id="146817"/>
    <lineage>
        <taxon>Bacteria</taxon>
        <taxon>Bacillati</taxon>
        <taxon>Bacillota</taxon>
        <taxon>Negativicutes</taxon>
        <taxon>Selenomonadales</taxon>
        <taxon>Sporomusaceae</taxon>
        <taxon>Dendrosporobacter</taxon>
    </lineage>
</organism>
<dbReference type="EMBL" id="FNHB01000001">
    <property type="protein sequence ID" value="SDL83073.1"/>
    <property type="molecule type" value="Genomic_DNA"/>
</dbReference>
<dbReference type="Gene3D" id="3.30.70.270">
    <property type="match status" value="1"/>
</dbReference>
<evidence type="ECO:0000313" key="3">
    <source>
        <dbReference type="EMBL" id="SDL83073.1"/>
    </source>
</evidence>